<dbReference type="Pfam" id="PF10391">
    <property type="entry name" value="DNA_pol_lambd_f"/>
    <property type="match status" value="1"/>
</dbReference>
<keyword evidence="6 17" id="KW-0548">Nucleotidyltransferase</keyword>
<keyword evidence="12 17" id="KW-0234">DNA repair</keyword>
<accession>A1CQ67</accession>
<dbReference type="SUPFAM" id="SSF81301">
    <property type="entry name" value="Nucleotidyltransferase"/>
    <property type="match status" value="1"/>
</dbReference>
<dbReference type="Gene3D" id="3.40.50.10190">
    <property type="entry name" value="BRCT domain"/>
    <property type="match status" value="1"/>
</dbReference>
<sequence length="677" mass="76053">MAEKALDKEAFFKGLDQLDHLTDDSEDEADIELAHLITSCRKRDKKTTSLVAPRRSSPPRQLLRTTSAPESSSNGVMKSRGKIQTKRIIPPRPIPEEQQIFKGLVFFFFPNNDVSPLRRLRIQRAQEYGALWAKTWGDHITHVIVDKGLLFQDVLKHLKLQNFPPHVALIDESYPSECIKFKSVLSTTLVRFRVSGALASDVEEAPANVIPSVDSLPLKPSGKQQKITPTPSQDLNQCVQSHASRQPVIERLGETRQHEPQPESISRSRDALDDMIDAAKAAKDLPLNPLESSYGEASLEASDTEASEASDTESVKRKGAASSKEDRAVEAWQQKFTCMQKHDLNSKSDNPNTRTIGVLQQMLDYYTRTSDHWRVLAYRKAIAALRRQPKKIATRAQARAVPGIGPRLADKVEEIVFTNRLRRLENANDTAEDLALQEFLGVYGAGISQASRWVAQGYRSLEDLKTKATLTKSQRVGVDHYYDFSQRIPRKEVEAHGSIVQKAVHKTNPGMQVIISGSYRRGASDSGDIDLLITKPDATIEQIRTMMIEVVIPQLFQEGFLQVSLASTSRSDGSKWHGASMLPGSKIWRRIDLLFVPGSEIGAALIYFTGNDIFNRSMRLLASKKGMRLNQRGLYADVLRGEQRKKLNEGRLLEGRNERRIFDILGVPWRPPEHRIC</sequence>
<comment type="catalytic activity">
    <reaction evidence="15 17">
        <text>DNA(n) + a 2'-deoxyribonucleoside 5'-triphosphate = DNA(n+1) + diphosphate</text>
        <dbReference type="Rhea" id="RHEA:22508"/>
        <dbReference type="Rhea" id="RHEA-COMP:17339"/>
        <dbReference type="Rhea" id="RHEA-COMP:17340"/>
        <dbReference type="ChEBI" id="CHEBI:33019"/>
        <dbReference type="ChEBI" id="CHEBI:61560"/>
        <dbReference type="ChEBI" id="CHEBI:173112"/>
        <dbReference type="EC" id="2.7.7.7"/>
    </reaction>
</comment>
<dbReference type="GO" id="GO:0003677">
    <property type="term" value="F:DNA binding"/>
    <property type="evidence" value="ECO:0007669"/>
    <property type="project" value="UniProtKB-UniRule"/>
</dbReference>
<evidence type="ECO:0000256" key="9">
    <source>
        <dbReference type="ARBA" id="ARBA00022763"/>
    </source>
</evidence>
<evidence type="ECO:0000256" key="1">
    <source>
        <dbReference type="ARBA" id="ARBA00001936"/>
    </source>
</evidence>
<dbReference type="GO" id="GO:0005634">
    <property type="term" value="C:nucleus"/>
    <property type="evidence" value="ECO:0007669"/>
    <property type="project" value="UniProtKB-SubCell"/>
</dbReference>
<dbReference type="VEuPathDB" id="FungiDB:ACLA_025040"/>
<dbReference type="Gene3D" id="3.30.210.10">
    <property type="entry name" value="DNA polymerase, thumb domain"/>
    <property type="match status" value="1"/>
</dbReference>
<dbReference type="InterPro" id="IPR029398">
    <property type="entry name" value="PolB_thumb"/>
</dbReference>
<dbReference type="InterPro" id="IPR036420">
    <property type="entry name" value="BRCT_dom_sf"/>
</dbReference>
<dbReference type="InterPro" id="IPR043519">
    <property type="entry name" value="NT_sf"/>
</dbReference>
<feature type="compositionally biased region" description="Acidic residues" evidence="18">
    <location>
        <begin position="302"/>
        <end position="311"/>
    </location>
</feature>
<comment type="subcellular location">
    <subcellularLocation>
        <location evidence="2 17">Nucleus</location>
    </subcellularLocation>
</comment>
<dbReference type="RefSeq" id="XP_001269214.1">
    <property type="nucleotide sequence ID" value="XM_001269213.1"/>
</dbReference>
<reference evidence="20 21" key="1">
    <citation type="journal article" date="2008" name="PLoS Genet.">
        <title>Genomic islands in the pathogenic filamentous fungus Aspergillus fumigatus.</title>
        <authorList>
            <person name="Fedorova N.D."/>
            <person name="Khaldi N."/>
            <person name="Joardar V.S."/>
            <person name="Maiti R."/>
            <person name="Amedeo P."/>
            <person name="Anderson M.J."/>
            <person name="Crabtree J."/>
            <person name="Silva J.C."/>
            <person name="Badger J.H."/>
            <person name="Albarraq A."/>
            <person name="Angiuoli S."/>
            <person name="Bussey H."/>
            <person name="Bowyer P."/>
            <person name="Cotty P.J."/>
            <person name="Dyer P.S."/>
            <person name="Egan A."/>
            <person name="Galens K."/>
            <person name="Fraser-Liggett C.M."/>
            <person name="Haas B.J."/>
            <person name="Inman J.M."/>
            <person name="Kent R."/>
            <person name="Lemieux S."/>
            <person name="Malavazi I."/>
            <person name="Orvis J."/>
            <person name="Roemer T."/>
            <person name="Ronning C.M."/>
            <person name="Sundaram J.P."/>
            <person name="Sutton G."/>
            <person name="Turner G."/>
            <person name="Venter J.C."/>
            <person name="White O.R."/>
            <person name="Whitty B.R."/>
            <person name="Youngman P."/>
            <person name="Wolfe K.H."/>
            <person name="Goldman G.H."/>
            <person name="Wortman J.R."/>
            <person name="Jiang B."/>
            <person name="Denning D.W."/>
            <person name="Nierman W.C."/>
        </authorList>
    </citation>
    <scope>NUCLEOTIDE SEQUENCE [LARGE SCALE GENOMIC DNA]</scope>
    <source>
        <strain evidence="21">ATCC 1007 / CBS 513.65 / DSM 816 / NCTC 3887 / NRRL 1</strain>
    </source>
</reference>
<dbReference type="SUPFAM" id="SSF47802">
    <property type="entry name" value="DNA polymerase beta, N-terminal domain-like"/>
    <property type="match status" value="1"/>
</dbReference>
<keyword evidence="13" id="KW-0456">Lyase</keyword>
<evidence type="ECO:0000256" key="5">
    <source>
        <dbReference type="ARBA" id="ARBA00022679"/>
    </source>
</evidence>
<evidence type="ECO:0000256" key="4">
    <source>
        <dbReference type="ARBA" id="ARBA00022634"/>
    </source>
</evidence>
<dbReference type="FunFam" id="3.30.460.10:FF:000050">
    <property type="entry name" value="DNA polymerase POL4"/>
    <property type="match status" value="1"/>
</dbReference>
<comment type="similarity">
    <text evidence="3 17">Belongs to the DNA polymerase type-X family.</text>
</comment>
<dbReference type="PRINTS" id="PR00869">
    <property type="entry name" value="DNAPOLX"/>
</dbReference>
<keyword evidence="11" id="KW-0238">DNA-binding</keyword>
<dbReference type="GO" id="GO:0006260">
    <property type="term" value="P:DNA replication"/>
    <property type="evidence" value="ECO:0007669"/>
    <property type="project" value="UniProtKB-KW"/>
</dbReference>
<dbReference type="GO" id="GO:0006303">
    <property type="term" value="P:double-strand break repair via nonhomologous end joining"/>
    <property type="evidence" value="ECO:0007669"/>
    <property type="project" value="TreeGrafter"/>
</dbReference>
<dbReference type="PROSITE" id="PS50172">
    <property type="entry name" value="BRCT"/>
    <property type="match status" value="1"/>
</dbReference>
<dbReference type="PROSITE" id="PS00522">
    <property type="entry name" value="DNA_POLYMERASE_X"/>
    <property type="match status" value="1"/>
</dbReference>
<evidence type="ECO:0000256" key="14">
    <source>
        <dbReference type="ARBA" id="ARBA00023242"/>
    </source>
</evidence>
<dbReference type="GO" id="GO:0016829">
    <property type="term" value="F:lyase activity"/>
    <property type="evidence" value="ECO:0007669"/>
    <property type="project" value="UniProtKB-KW"/>
</dbReference>
<dbReference type="PANTHER" id="PTHR11276">
    <property type="entry name" value="DNA POLYMERASE TYPE-X FAMILY MEMBER"/>
    <property type="match status" value="1"/>
</dbReference>
<dbReference type="Proteomes" id="UP000006701">
    <property type="component" value="Unassembled WGS sequence"/>
</dbReference>
<dbReference type="FunFam" id="3.30.210.10:FF:000001">
    <property type="entry name" value="DNA polymerase lambda"/>
    <property type="match status" value="1"/>
</dbReference>
<dbReference type="InterPro" id="IPR002054">
    <property type="entry name" value="DNA-dir_DNA_pol_X"/>
</dbReference>
<dbReference type="InterPro" id="IPR019843">
    <property type="entry name" value="DNA_pol-X_BS"/>
</dbReference>
<keyword evidence="5 17" id="KW-0808">Transferase</keyword>
<evidence type="ECO:0000256" key="18">
    <source>
        <dbReference type="SAM" id="MobiDB-lite"/>
    </source>
</evidence>
<evidence type="ECO:0000256" key="7">
    <source>
        <dbReference type="ARBA" id="ARBA00022705"/>
    </source>
</evidence>
<keyword evidence="4" id="KW-0237">DNA synthesis</keyword>
<dbReference type="OrthoDB" id="205514at2759"/>
<dbReference type="InterPro" id="IPR028207">
    <property type="entry name" value="DNA_pol_B_palm_palm"/>
</dbReference>
<feature type="region of interest" description="Disordered" evidence="18">
    <location>
        <begin position="212"/>
        <end position="244"/>
    </location>
</feature>
<dbReference type="PRINTS" id="PR00870">
    <property type="entry name" value="DNAPOLXBETA"/>
</dbReference>
<dbReference type="SMART" id="SM00483">
    <property type="entry name" value="POLXc"/>
    <property type="match status" value="1"/>
</dbReference>
<feature type="domain" description="BRCT" evidence="19">
    <location>
        <begin position="96"/>
        <end position="192"/>
    </location>
</feature>
<evidence type="ECO:0000256" key="12">
    <source>
        <dbReference type="ARBA" id="ARBA00023204"/>
    </source>
</evidence>
<keyword evidence="7" id="KW-0235">DNA replication</keyword>
<keyword evidence="14 17" id="KW-0539">Nucleus</keyword>
<dbReference type="InterPro" id="IPR022312">
    <property type="entry name" value="DNA_pol_X"/>
</dbReference>
<dbReference type="EC" id="2.7.7.7" evidence="17"/>
<dbReference type="Gene3D" id="1.10.150.20">
    <property type="entry name" value="5' to 3' exonuclease, C-terminal subdomain"/>
    <property type="match status" value="1"/>
</dbReference>
<dbReference type="InterPro" id="IPR027421">
    <property type="entry name" value="DNA_pol_lamdba_lyase_dom_sf"/>
</dbReference>
<dbReference type="eggNOG" id="KOG2534">
    <property type="taxonomic scope" value="Eukaryota"/>
</dbReference>
<evidence type="ECO:0000256" key="15">
    <source>
        <dbReference type="ARBA" id="ARBA00049244"/>
    </source>
</evidence>
<evidence type="ECO:0000256" key="16">
    <source>
        <dbReference type="PIRSR" id="PIRSR622312-50"/>
    </source>
</evidence>
<proteinExistence type="inferred from homology"/>
<evidence type="ECO:0000256" key="8">
    <source>
        <dbReference type="ARBA" id="ARBA00022723"/>
    </source>
</evidence>
<feature type="compositionally biased region" description="Polar residues" evidence="18">
    <location>
        <begin position="222"/>
        <end position="244"/>
    </location>
</feature>
<evidence type="ECO:0000256" key="11">
    <source>
        <dbReference type="ARBA" id="ARBA00023125"/>
    </source>
</evidence>
<keyword evidence="8" id="KW-0479">Metal-binding</keyword>
<evidence type="ECO:0000313" key="20">
    <source>
        <dbReference type="EMBL" id="EAW07788.1"/>
    </source>
</evidence>
<feature type="active site" description="Nucleophile; Schiff-base intermediate with DNA; for 5'-dRP lyase activity" evidence="16">
    <location>
        <position position="411"/>
    </location>
</feature>
<protein>
    <recommendedName>
        <fullName evidence="17">DNA polymerase</fullName>
        <ecNumber evidence="17">2.7.7.7</ecNumber>
    </recommendedName>
</protein>
<dbReference type="CDD" id="cd00141">
    <property type="entry name" value="NT_POLXc"/>
    <property type="match status" value="1"/>
</dbReference>
<feature type="compositionally biased region" description="Polar residues" evidence="18">
    <location>
        <begin position="63"/>
        <end position="76"/>
    </location>
</feature>
<dbReference type="InterPro" id="IPR037160">
    <property type="entry name" value="DNA_Pol_thumb_sf"/>
</dbReference>
<evidence type="ECO:0000256" key="6">
    <source>
        <dbReference type="ARBA" id="ARBA00022695"/>
    </source>
</evidence>
<dbReference type="FunFam" id="1.10.150.20:FF:000010">
    <property type="entry name" value="DNA polymerase lambda"/>
    <property type="match status" value="1"/>
</dbReference>
<dbReference type="Gene3D" id="3.30.460.10">
    <property type="entry name" value="Beta Polymerase, domain 2"/>
    <property type="match status" value="1"/>
</dbReference>
<feature type="region of interest" description="Disordered" evidence="18">
    <location>
        <begin position="283"/>
        <end position="327"/>
    </location>
</feature>
<dbReference type="SUPFAM" id="SSF81585">
    <property type="entry name" value="PsbU/PolX domain-like"/>
    <property type="match status" value="1"/>
</dbReference>
<evidence type="ECO:0000256" key="3">
    <source>
        <dbReference type="ARBA" id="ARBA00008323"/>
    </source>
</evidence>
<dbReference type="HOGENOM" id="CLU_008698_3_0_1"/>
<dbReference type="InterPro" id="IPR001357">
    <property type="entry name" value="BRCT_dom"/>
</dbReference>
<keyword evidence="9 17" id="KW-0227">DNA damage</keyword>
<dbReference type="KEGG" id="act:ACLA_025040"/>
<keyword evidence="10 17" id="KW-0239">DNA-directed DNA polymerase</keyword>
<evidence type="ECO:0000256" key="2">
    <source>
        <dbReference type="ARBA" id="ARBA00004123"/>
    </source>
</evidence>
<dbReference type="InterPro" id="IPR018944">
    <property type="entry name" value="DNA_pol_lambd_fingers_domain"/>
</dbReference>
<dbReference type="AlphaFoldDB" id="A1CQ67"/>
<dbReference type="STRING" id="344612.A1CQ67"/>
<dbReference type="Gene3D" id="1.10.150.110">
    <property type="entry name" value="DNA polymerase beta, N-terminal domain-like"/>
    <property type="match status" value="1"/>
</dbReference>
<evidence type="ECO:0000313" key="21">
    <source>
        <dbReference type="Proteomes" id="UP000006701"/>
    </source>
</evidence>
<dbReference type="EMBL" id="DS027059">
    <property type="protein sequence ID" value="EAW07788.1"/>
    <property type="molecule type" value="Genomic_DNA"/>
</dbReference>
<dbReference type="GO" id="GO:0046872">
    <property type="term" value="F:metal ion binding"/>
    <property type="evidence" value="ECO:0007669"/>
    <property type="project" value="UniProtKB-UniRule"/>
</dbReference>
<keyword evidence="21" id="KW-1185">Reference proteome</keyword>
<evidence type="ECO:0000259" key="19">
    <source>
        <dbReference type="PROSITE" id="PS50172"/>
    </source>
</evidence>
<evidence type="ECO:0000256" key="10">
    <source>
        <dbReference type="ARBA" id="ARBA00022932"/>
    </source>
</evidence>
<dbReference type="Pfam" id="PF14716">
    <property type="entry name" value="HHH_8"/>
    <property type="match status" value="1"/>
</dbReference>
<comment type="cofactor">
    <cofactor evidence="1">
        <name>Mn(2+)</name>
        <dbReference type="ChEBI" id="CHEBI:29035"/>
    </cofactor>
</comment>
<comment type="function">
    <text evidence="17">DNA polymerase that functions in several pathways of DNA repair. Involved in base excision repair (BER) responsible for repair of lesions that give rise to abasic (AP) sites in DNA. Also contributes to DNA double-strand break repair by non-homologous end joining and homologous recombination. Has both template-dependent and template-independent (terminal transferase) DNA polymerase activities. Has also a 5'-deoxyribose-5-phosphate lyase (dRP lyase) activity.</text>
</comment>
<organism evidence="20 21">
    <name type="scientific">Aspergillus clavatus (strain ATCC 1007 / CBS 513.65 / DSM 816 / NCTC 3887 / NRRL 1 / QM 1276 / 107)</name>
    <dbReference type="NCBI Taxonomy" id="344612"/>
    <lineage>
        <taxon>Eukaryota</taxon>
        <taxon>Fungi</taxon>
        <taxon>Dikarya</taxon>
        <taxon>Ascomycota</taxon>
        <taxon>Pezizomycotina</taxon>
        <taxon>Eurotiomycetes</taxon>
        <taxon>Eurotiomycetidae</taxon>
        <taxon>Eurotiales</taxon>
        <taxon>Aspergillaceae</taxon>
        <taxon>Aspergillus</taxon>
        <taxon>Aspergillus subgen. Fumigati</taxon>
    </lineage>
</organism>
<dbReference type="Pfam" id="PF14791">
    <property type="entry name" value="DNA_pol_B_thumb"/>
    <property type="match status" value="1"/>
</dbReference>
<dbReference type="InterPro" id="IPR010996">
    <property type="entry name" value="HHH_MUS81"/>
</dbReference>
<dbReference type="InterPro" id="IPR002008">
    <property type="entry name" value="DNA_pol_X_beta-like"/>
</dbReference>
<evidence type="ECO:0000256" key="13">
    <source>
        <dbReference type="ARBA" id="ARBA00023239"/>
    </source>
</evidence>
<dbReference type="GeneID" id="4701408"/>
<name>A1CQ67_ASPCL</name>
<feature type="region of interest" description="Disordered" evidence="18">
    <location>
        <begin position="47"/>
        <end position="83"/>
    </location>
</feature>
<dbReference type="Pfam" id="PF14792">
    <property type="entry name" value="DNA_pol_B_palm"/>
    <property type="match status" value="1"/>
</dbReference>
<gene>
    <name evidence="20" type="ORF">ACLA_025040</name>
</gene>
<dbReference type="GO" id="GO:0003887">
    <property type="term" value="F:DNA-directed DNA polymerase activity"/>
    <property type="evidence" value="ECO:0007669"/>
    <property type="project" value="UniProtKB-UniRule"/>
</dbReference>
<dbReference type="SUPFAM" id="SSF52113">
    <property type="entry name" value="BRCT domain"/>
    <property type="match status" value="1"/>
</dbReference>
<dbReference type="PANTHER" id="PTHR11276:SF28">
    <property type="entry name" value="DNA POLYMERASE LAMBDA"/>
    <property type="match status" value="1"/>
</dbReference>
<evidence type="ECO:0000256" key="17">
    <source>
        <dbReference type="RuleBase" id="RU366014"/>
    </source>
</evidence>
<dbReference type="FunFam" id="1.10.150.110:FF:000005">
    <property type="entry name" value="DNA polymerase POL4"/>
    <property type="match status" value="1"/>
</dbReference>
<dbReference type="OMA" id="KWHGASA"/>